<dbReference type="Proteomes" id="UP001521785">
    <property type="component" value="Unassembled WGS sequence"/>
</dbReference>
<organism evidence="2 3">
    <name type="scientific">Paraconiothyrium brasiliense</name>
    <dbReference type="NCBI Taxonomy" id="300254"/>
    <lineage>
        <taxon>Eukaryota</taxon>
        <taxon>Fungi</taxon>
        <taxon>Dikarya</taxon>
        <taxon>Ascomycota</taxon>
        <taxon>Pezizomycotina</taxon>
        <taxon>Dothideomycetes</taxon>
        <taxon>Pleosporomycetidae</taxon>
        <taxon>Pleosporales</taxon>
        <taxon>Massarineae</taxon>
        <taxon>Didymosphaeriaceae</taxon>
        <taxon>Paraconiothyrium</taxon>
    </lineage>
</organism>
<accession>A0ABR3RIM2</accession>
<dbReference type="PANTHER" id="PTHR38790:SF4">
    <property type="entry name" value="2EXR DOMAIN-CONTAINING PROTEIN"/>
    <property type="match status" value="1"/>
</dbReference>
<name>A0ABR3RIM2_9PLEO</name>
<dbReference type="PANTHER" id="PTHR38790">
    <property type="entry name" value="2EXR DOMAIN-CONTAINING PROTEIN-RELATED"/>
    <property type="match status" value="1"/>
</dbReference>
<keyword evidence="3" id="KW-1185">Reference proteome</keyword>
<feature type="region of interest" description="Disordered" evidence="1">
    <location>
        <begin position="1"/>
        <end position="32"/>
    </location>
</feature>
<proteinExistence type="predicted"/>
<evidence type="ECO:0000313" key="2">
    <source>
        <dbReference type="EMBL" id="KAL1603989.1"/>
    </source>
</evidence>
<protein>
    <submittedName>
        <fullName evidence="2">Beta transducin</fullName>
    </submittedName>
</protein>
<dbReference type="EMBL" id="JAKJXO020000006">
    <property type="protein sequence ID" value="KAL1603989.1"/>
    <property type="molecule type" value="Genomic_DNA"/>
</dbReference>
<gene>
    <name evidence="2" type="primary">DIP2_4</name>
    <name evidence="2" type="ORF">SLS60_005581</name>
</gene>
<feature type="compositionally biased region" description="Basic and acidic residues" evidence="1">
    <location>
        <begin position="1"/>
        <end position="10"/>
    </location>
</feature>
<sequence>MATPDTKADDSGANVGDTECSSSYDSEDYDNDCYDSEDYDTDCEYYRKYDQDCKANPDDCIDPWCTGRAKSLIVVLKVRTVFQDEHGLVDPTPRRSCIPITQRNQEASPFLRLPPEIRNEIYKHVFSGVYIRGRRGFVFYSDPEVPWFLECKTLSLLRVCRSIYAETRLLPFALCCFHFSELYNGPFFRFLQVQFEAITEIQIRHFRSMFSWECIMADTLENIKLLRGLKRVKIHPGTEDDSFAQKKAIEFQAAIGGAVEVEYDDLALEYWEMQGW</sequence>
<evidence type="ECO:0000313" key="3">
    <source>
        <dbReference type="Proteomes" id="UP001521785"/>
    </source>
</evidence>
<evidence type="ECO:0000256" key="1">
    <source>
        <dbReference type="SAM" id="MobiDB-lite"/>
    </source>
</evidence>
<comment type="caution">
    <text evidence="2">The sequence shown here is derived from an EMBL/GenBank/DDBJ whole genome shotgun (WGS) entry which is preliminary data.</text>
</comment>
<reference evidence="2 3" key="1">
    <citation type="submission" date="2024-02" db="EMBL/GenBank/DDBJ databases">
        <title>De novo assembly and annotation of 12 fungi associated with fruit tree decline syndrome in Ontario, Canada.</title>
        <authorList>
            <person name="Sulman M."/>
            <person name="Ellouze W."/>
            <person name="Ilyukhin E."/>
        </authorList>
    </citation>
    <scope>NUCLEOTIDE SEQUENCE [LARGE SCALE GENOMIC DNA]</scope>
    <source>
        <strain evidence="2 3">M42-189</strain>
    </source>
</reference>